<name>A0A0B0NX65_GOSAR</name>
<evidence type="ECO:0000313" key="2">
    <source>
        <dbReference type="Proteomes" id="UP000032142"/>
    </source>
</evidence>
<proteinExistence type="predicted"/>
<dbReference type="EMBL" id="KN406254">
    <property type="protein sequence ID" value="KHG16459.1"/>
    <property type="molecule type" value="Genomic_DNA"/>
</dbReference>
<dbReference type="Proteomes" id="UP000032142">
    <property type="component" value="Unassembled WGS sequence"/>
</dbReference>
<organism evidence="1 2">
    <name type="scientific">Gossypium arboreum</name>
    <name type="common">Tree cotton</name>
    <name type="synonym">Gossypium nanking</name>
    <dbReference type="NCBI Taxonomy" id="29729"/>
    <lineage>
        <taxon>Eukaryota</taxon>
        <taxon>Viridiplantae</taxon>
        <taxon>Streptophyta</taxon>
        <taxon>Embryophyta</taxon>
        <taxon>Tracheophyta</taxon>
        <taxon>Spermatophyta</taxon>
        <taxon>Magnoliopsida</taxon>
        <taxon>eudicotyledons</taxon>
        <taxon>Gunneridae</taxon>
        <taxon>Pentapetalae</taxon>
        <taxon>rosids</taxon>
        <taxon>malvids</taxon>
        <taxon>Malvales</taxon>
        <taxon>Malvaceae</taxon>
        <taxon>Malvoideae</taxon>
        <taxon>Gossypium</taxon>
    </lineage>
</organism>
<reference evidence="2" key="1">
    <citation type="submission" date="2014-09" db="EMBL/GenBank/DDBJ databases">
        <authorList>
            <person name="Mudge J."/>
            <person name="Ramaraj T."/>
            <person name="Lindquist I.E."/>
            <person name="Bharti A.K."/>
            <person name="Sundararajan A."/>
            <person name="Cameron C.T."/>
            <person name="Woodward J.E."/>
            <person name="May G.D."/>
            <person name="Brubaker C."/>
            <person name="Broadhvest J."/>
            <person name="Wilkins T.A."/>
        </authorList>
    </citation>
    <scope>NUCLEOTIDE SEQUENCE</scope>
    <source>
        <strain evidence="2">cv. AKA8401</strain>
    </source>
</reference>
<evidence type="ECO:0000313" key="1">
    <source>
        <dbReference type="EMBL" id="KHG16459.1"/>
    </source>
</evidence>
<keyword evidence="2" id="KW-1185">Reference proteome</keyword>
<dbReference type="AlphaFoldDB" id="A0A0B0NX65"/>
<sequence length="52" mass="5846">MAYFCPRGQRHRCVSQSRVSPGVPYDFKLVLSRAKAHKCVASHVTQVSFDHG</sequence>
<protein>
    <submittedName>
        <fullName evidence="1">Uncharacterized protein</fullName>
    </submittedName>
</protein>
<gene>
    <name evidence="1" type="ORF">F383_23804</name>
</gene>
<accession>A0A0B0NX65</accession>